<dbReference type="EMBL" id="HBIP01002285">
    <property type="protein sequence ID" value="CAE0485897.1"/>
    <property type="molecule type" value="Transcribed_RNA"/>
</dbReference>
<dbReference type="AlphaFoldDB" id="A0A7S3QL94"/>
<dbReference type="PANTHER" id="PTHR36398">
    <property type="entry name" value="PLASMA MEMBRANE FUSION PROTEIN"/>
    <property type="match status" value="1"/>
</dbReference>
<accession>A0A7S3QL94</accession>
<evidence type="ECO:0000313" key="1">
    <source>
        <dbReference type="EMBL" id="CAE0485897.1"/>
    </source>
</evidence>
<dbReference type="GO" id="GO:0009507">
    <property type="term" value="C:chloroplast"/>
    <property type="evidence" value="ECO:0007669"/>
    <property type="project" value="TreeGrafter"/>
</dbReference>
<organism evidence="1">
    <name type="scientific">Dunaliella tertiolecta</name>
    <name type="common">Green alga</name>
    <dbReference type="NCBI Taxonomy" id="3047"/>
    <lineage>
        <taxon>Eukaryota</taxon>
        <taxon>Viridiplantae</taxon>
        <taxon>Chlorophyta</taxon>
        <taxon>core chlorophytes</taxon>
        <taxon>Chlorophyceae</taxon>
        <taxon>CS clade</taxon>
        <taxon>Chlamydomonadales</taxon>
        <taxon>Dunaliellaceae</taxon>
        <taxon>Dunaliella</taxon>
    </lineage>
</organism>
<gene>
    <name evidence="1" type="ORF">DTER00134_LOCUS936</name>
</gene>
<reference evidence="1" key="1">
    <citation type="submission" date="2021-01" db="EMBL/GenBank/DDBJ databases">
        <authorList>
            <person name="Corre E."/>
            <person name="Pelletier E."/>
            <person name="Niang G."/>
            <person name="Scheremetjew M."/>
            <person name="Finn R."/>
            <person name="Kale V."/>
            <person name="Holt S."/>
            <person name="Cochrane G."/>
            <person name="Meng A."/>
            <person name="Brown T."/>
            <person name="Cohen L."/>
        </authorList>
    </citation>
    <scope>NUCLEOTIDE SEQUENCE</scope>
    <source>
        <strain evidence="1">CCMP1320</strain>
    </source>
</reference>
<dbReference type="PANTHER" id="PTHR36398:SF1">
    <property type="entry name" value="PLASMA MEMBRANE FUSION PROTEIN"/>
    <property type="match status" value="1"/>
</dbReference>
<name>A0A7S3QL94_DUNTE</name>
<protein>
    <submittedName>
        <fullName evidence="1">Uncharacterized protein</fullName>
    </submittedName>
</protein>
<sequence length="243" mass="26618">MIHAKHLTSTTGRHATVSIHQQRVIPHARCISARATTHDGCTGIISNRRALLSLFGIASGSMLLHGEPAVASDFGNSLAKIWRDRQKANIDIYLAPIRLSIRKLTDASALLQESSSSSPGTVYQEALQVVRGSSLNCYLFDPTTDDSIETRASLATQQYKLGNADTCTFRLIVKNATGLLPDEKRKEGEKLVEAIVMSFQKVDGQLDEATNGDEEVRQRAKEQLAVTLSLVRQLEAYVLEVLS</sequence>
<proteinExistence type="predicted"/>